<accession>A0A699ZPJ8</accession>
<reference evidence="1 2" key="1">
    <citation type="submission" date="2020-02" db="EMBL/GenBank/DDBJ databases">
        <title>Draft genome sequence of Haematococcus lacustris strain NIES-144.</title>
        <authorList>
            <person name="Morimoto D."/>
            <person name="Nakagawa S."/>
            <person name="Yoshida T."/>
            <person name="Sawayama S."/>
        </authorList>
    </citation>
    <scope>NUCLEOTIDE SEQUENCE [LARGE SCALE GENOMIC DNA]</scope>
    <source>
        <strain evidence="1 2">NIES-144</strain>
    </source>
</reference>
<evidence type="ECO:0000313" key="1">
    <source>
        <dbReference type="EMBL" id="GFH24171.1"/>
    </source>
</evidence>
<organism evidence="1 2">
    <name type="scientific">Haematococcus lacustris</name>
    <name type="common">Green alga</name>
    <name type="synonym">Haematococcus pluvialis</name>
    <dbReference type="NCBI Taxonomy" id="44745"/>
    <lineage>
        <taxon>Eukaryota</taxon>
        <taxon>Viridiplantae</taxon>
        <taxon>Chlorophyta</taxon>
        <taxon>core chlorophytes</taxon>
        <taxon>Chlorophyceae</taxon>
        <taxon>CS clade</taxon>
        <taxon>Chlamydomonadales</taxon>
        <taxon>Haematococcaceae</taxon>
        <taxon>Haematococcus</taxon>
    </lineage>
</organism>
<gene>
    <name evidence="1" type="ORF">HaLaN_21912</name>
</gene>
<protein>
    <submittedName>
        <fullName evidence="1">Uncharacterized protein</fullName>
    </submittedName>
</protein>
<dbReference type="AlphaFoldDB" id="A0A699ZPJ8"/>
<proteinExistence type="predicted"/>
<dbReference type="EMBL" id="BLLF01002462">
    <property type="protein sequence ID" value="GFH24171.1"/>
    <property type="molecule type" value="Genomic_DNA"/>
</dbReference>
<feature type="non-terminal residue" evidence="1">
    <location>
        <position position="50"/>
    </location>
</feature>
<evidence type="ECO:0000313" key="2">
    <source>
        <dbReference type="Proteomes" id="UP000485058"/>
    </source>
</evidence>
<name>A0A699ZPJ8_HAELA</name>
<sequence>MDSGPGQGAAGLVSGLGRELPGGGPFPLKGLIQVDAACSHQAGGMLLDGL</sequence>
<comment type="caution">
    <text evidence="1">The sequence shown here is derived from an EMBL/GenBank/DDBJ whole genome shotgun (WGS) entry which is preliminary data.</text>
</comment>
<dbReference type="Proteomes" id="UP000485058">
    <property type="component" value="Unassembled WGS sequence"/>
</dbReference>
<keyword evidence="2" id="KW-1185">Reference proteome</keyword>
<feature type="non-terminal residue" evidence="1">
    <location>
        <position position="1"/>
    </location>
</feature>